<dbReference type="SUPFAM" id="SSF54695">
    <property type="entry name" value="POZ domain"/>
    <property type="match status" value="1"/>
</dbReference>
<evidence type="ECO:0000313" key="4">
    <source>
        <dbReference type="EMBL" id="CAF4586562.1"/>
    </source>
</evidence>
<dbReference type="Gene3D" id="1.25.40.420">
    <property type="match status" value="1"/>
</dbReference>
<evidence type="ECO:0000259" key="3">
    <source>
        <dbReference type="PROSITE" id="PS50097"/>
    </source>
</evidence>
<evidence type="ECO:0000256" key="2">
    <source>
        <dbReference type="ARBA" id="ARBA00022737"/>
    </source>
</evidence>
<dbReference type="Proteomes" id="UP000663848">
    <property type="component" value="Unassembled WGS sequence"/>
</dbReference>
<dbReference type="InterPro" id="IPR011333">
    <property type="entry name" value="SKP1/BTB/POZ_sf"/>
</dbReference>
<name>A0A821AWU6_9BILA</name>
<dbReference type="SMART" id="SM00225">
    <property type="entry name" value="BTB"/>
    <property type="match status" value="1"/>
</dbReference>
<comment type="caution">
    <text evidence="4">The sequence shown here is derived from an EMBL/GenBank/DDBJ whole genome shotgun (WGS) entry which is preliminary data.</text>
</comment>
<evidence type="ECO:0000313" key="5">
    <source>
        <dbReference type="Proteomes" id="UP000663848"/>
    </source>
</evidence>
<dbReference type="EMBL" id="CAJOBR010001194">
    <property type="protein sequence ID" value="CAF4586562.1"/>
    <property type="molecule type" value="Genomic_DNA"/>
</dbReference>
<proteinExistence type="predicted"/>
<dbReference type="InterPro" id="IPR015915">
    <property type="entry name" value="Kelch-typ_b-propeller"/>
</dbReference>
<dbReference type="SUPFAM" id="SSF117281">
    <property type="entry name" value="Kelch motif"/>
    <property type="match status" value="1"/>
</dbReference>
<dbReference type="Gene3D" id="3.30.710.10">
    <property type="entry name" value="Potassium Channel Kv1.1, Chain A"/>
    <property type="match status" value="1"/>
</dbReference>
<dbReference type="Pfam" id="PF07707">
    <property type="entry name" value="BACK"/>
    <property type="match status" value="1"/>
</dbReference>
<accession>A0A821AWU6</accession>
<dbReference type="PANTHER" id="PTHR45632:SF3">
    <property type="entry name" value="KELCH-LIKE PROTEIN 32"/>
    <property type="match status" value="1"/>
</dbReference>
<dbReference type="PANTHER" id="PTHR45632">
    <property type="entry name" value="LD33804P"/>
    <property type="match status" value="1"/>
</dbReference>
<evidence type="ECO:0000256" key="1">
    <source>
        <dbReference type="ARBA" id="ARBA00022441"/>
    </source>
</evidence>
<gene>
    <name evidence="4" type="ORF">QYT958_LOCUS10614</name>
</gene>
<protein>
    <recommendedName>
        <fullName evidence="3">BTB domain-containing protein</fullName>
    </recommendedName>
</protein>
<dbReference type="Gene3D" id="2.120.10.80">
    <property type="entry name" value="Kelch-type beta propeller"/>
    <property type="match status" value="1"/>
</dbReference>
<dbReference type="InterPro" id="IPR000210">
    <property type="entry name" value="BTB/POZ_dom"/>
</dbReference>
<dbReference type="InterPro" id="IPR006652">
    <property type="entry name" value="Kelch_1"/>
</dbReference>
<organism evidence="4 5">
    <name type="scientific">Rotaria socialis</name>
    <dbReference type="NCBI Taxonomy" id="392032"/>
    <lineage>
        <taxon>Eukaryota</taxon>
        <taxon>Metazoa</taxon>
        <taxon>Spiralia</taxon>
        <taxon>Gnathifera</taxon>
        <taxon>Rotifera</taxon>
        <taxon>Eurotatoria</taxon>
        <taxon>Bdelloidea</taxon>
        <taxon>Philodinida</taxon>
        <taxon>Philodinidae</taxon>
        <taxon>Rotaria</taxon>
    </lineage>
</organism>
<keyword evidence="1" id="KW-0880">Kelch repeat</keyword>
<dbReference type="InterPro" id="IPR011705">
    <property type="entry name" value="BACK"/>
</dbReference>
<dbReference type="Pfam" id="PF00651">
    <property type="entry name" value="BTB"/>
    <property type="match status" value="1"/>
</dbReference>
<dbReference type="PROSITE" id="PS50097">
    <property type="entry name" value="BTB"/>
    <property type="match status" value="1"/>
</dbReference>
<reference evidence="4" key="1">
    <citation type="submission" date="2021-02" db="EMBL/GenBank/DDBJ databases">
        <authorList>
            <person name="Nowell W R."/>
        </authorList>
    </citation>
    <scope>NUCLEOTIDE SEQUENCE</scope>
</reference>
<dbReference type="AlphaFoldDB" id="A0A821AWU6"/>
<feature type="domain" description="BTB" evidence="3">
    <location>
        <begin position="53"/>
        <end position="122"/>
    </location>
</feature>
<sequence length="510" mass="59243">MNYQDCEQYHLFNNDVLLFENATSARTSLNTVSNYAKNILAQLSLMRDKVELCDFRIDINNKHFLCHKFLLIATSDYFKVMFNGHMNESQSDHVELKGFESSSIGVESMIEFCYSGSLQITFDNIDQLLHAATHLQIKHAIDLCSQFLIESCSINNCIDIYKIADFYSLSNVLDKAHLFISKNFLSLMFQAREQFEQLTYEQIYQELSCDTLEMNTCNEYDLFTMACAWIEADLTERKKYTVELFKQIRFMLMTPEELCDHVRKHELINLNEQSRKLVEDALCYHASPNRQPLFNYIQCQIRSQPILVAIGEIELFALNTILDRWETICQAPLEENYPLEFLFPIMSKIADFYCFSIDKRQLERRASMLNARTTHAFHLFDEKILAIGGFDDDGNGMLSVESYDIHCDQWTILTSIPGAISKTWPQSLGTVHRQIYISVFHTSNSFIVMQEGYFFDLDTQQWIKAPVVHERARYCPTVQLRFPKKIKSMQTPSISSSVSSTPNNMLLLHT</sequence>
<dbReference type="InterPro" id="IPR017096">
    <property type="entry name" value="BTB-kelch_protein"/>
</dbReference>
<dbReference type="SMART" id="SM00875">
    <property type="entry name" value="BACK"/>
    <property type="match status" value="1"/>
</dbReference>
<dbReference type="PIRSF" id="PIRSF037037">
    <property type="entry name" value="Kelch-like_protein_gigaxonin"/>
    <property type="match status" value="1"/>
</dbReference>
<dbReference type="Pfam" id="PF01344">
    <property type="entry name" value="Kelch_1"/>
    <property type="match status" value="1"/>
</dbReference>
<keyword evidence="2" id="KW-0677">Repeat</keyword>